<organism evidence="3 4">
    <name type="scientific">Cryobacterium frigoriphilum</name>
    <dbReference type="NCBI Taxonomy" id="1259150"/>
    <lineage>
        <taxon>Bacteria</taxon>
        <taxon>Bacillati</taxon>
        <taxon>Actinomycetota</taxon>
        <taxon>Actinomycetes</taxon>
        <taxon>Micrococcales</taxon>
        <taxon>Microbacteriaceae</taxon>
        <taxon>Cryobacterium</taxon>
    </lineage>
</organism>
<dbReference type="GO" id="GO:0005829">
    <property type="term" value="C:cytosol"/>
    <property type="evidence" value="ECO:0007669"/>
    <property type="project" value="TreeGrafter"/>
</dbReference>
<proteinExistence type="predicted"/>
<evidence type="ECO:0000256" key="1">
    <source>
        <dbReference type="ARBA" id="ARBA00023125"/>
    </source>
</evidence>
<evidence type="ECO:0000313" key="4">
    <source>
        <dbReference type="Proteomes" id="UP000297447"/>
    </source>
</evidence>
<sequence length="193" mass="20604">MSESDLLVARNVKRLRGERKVSMSALALQAGLSKQTLSKIEQGVGNPTLGTIEALSMALGTSVRSLMTEWGSPVRVQSSSAAEWQSGLGGDIRILDQVYGSGYVRSCMVRLEPSGHDRARDGLSAGSIYQVLVISGDAEMGPEGQTVRLAAGDFVKFPADVPHILRAIEGTVVLHLITSFPQVPQVMPFGDPR</sequence>
<dbReference type="InterPro" id="IPR001387">
    <property type="entry name" value="Cro/C1-type_HTH"/>
</dbReference>
<keyword evidence="1" id="KW-0238">DNA-binding</keyword>
<dbReference type="InterPro" id="IPR050807">
    <property type="entry name" value="TransReg_Diox_bact_type"/>
</dbReference>
<dbReference type="GO" id="GO:0003677">
    <property type="term" value="F:DNA binding"/>
    <property type="evidence" value="ECO:0007669"/>
    <property type="project" value="UniProtKB-KW"/>
</dbReference>
<dbReference type="PROSITE" id="PS50943">
    <property type="entry name" value="HTH_CROC1"/>
    <property type="match status" value="1"/>
</dbReference>
<dbReference type="AlphaFoldDB" id="A0A4R9A558"/>
<dbReference type="PANTHER" id="PTHR46797">
    <property type="entry name" value="HTH-TYPE TRANSCRIPTIONAL REGULATOR"/>
    <property type="match status" value="1"/>
</dbReference>
<dbReference type="OrthoDB" id="4990661at2"/>
<dbReference type="Proteomes" id="UP000297447">
    <property type="component" value="Unassembled WGS sequence"/>
</dbReference>
<dbReference type="Pfam" id="PF01381">
    <property type="entry name" value="HTH_3"/>
    <property type="match status" value="1"/>
</dbReference>
<dbReference type="InterPro" id="IPR010982">
    <property type="entry name" value="Lambda_DNA-bd_dom_sf"/>
</dbReference>
<protein>
    <submittedName>
        <fullName evidence="3">XRE family transcriptional regulator</fullName>
    </submittedName>
</protein>
<gene>
    <name evidence="3" type="ORF">E3T55_06645</name>
</gene>
<evidence type="ECO:0000259" key="2">
    <source>
        <dbReference type="PROSITE" id="PS50943"/>
    </source>
</evidence>
<feature type="domain" description="HTH cro/C1-type" evidence="2">
    <location>
        <begin position="12"/>
        <end position="66"/>
    </location>
</feature>
<dbReference type="PANTHER" id="PTHR46797:SF1">
    <property type="entry name" value="METHYLPHOSPHONATE SYNTHASE"/>
    <property type="match status" value="1"/>
</dbReference>
<name>A0A4R9A558_9MICO</name>
<evidence type="ECO:0000313" key="3">
    <source>
        <dbReference type="EMBL" id="TFD52277.1"/>
    </source>
</evidence>
<dbReference type="InterPro" id="IPR011051">
    <property type="entry name" value="RmlC_Cupin_sf"/>
</dbReference>
<dbReference type="EMBL" id="SOHE01000029">
    <property type="protein sequence ID" value="TFD52277.1"/>
    <property type="molecule type" value="Genomic_DNA"/>
</dbReference>
<accession>A0A4R9A558</accession>
<keyword evidence="4" id="KW-1185">Reference proteome</keyword>
<dbReference type="GO" id="GO:0003700">
    <property type="term" value="F:DNA-binding transcription factor activity"/>
    <property type="evidence" value="ECO:0007669"/>
    <property type="project" value="TreeGrafter"/>
</dbReference>
<dbReference type="InterPro" id="IPR014710">
    <property type="entry name" value="RmlC-like_jellyroll"/>
</dbReference>
<dbReference type="SUPFAM" id="SSF47413">
    <property type="entry name" value="lambda repressor-like DNA-binding domains"/>
    <property type="match status" value="1"/>
</dbReference>
<dbReference type="CDD" id="cd00093">
    <property type="entry name" value="HTH_XRE"/>
    <property type="match status" value="1"/>
</dbReference>
<dbReference type="SMART" id="SM00530">
    <property type="entry name" value="HTH_XRE"/>
    <property type="match status" value="1"/>
</dbReference>
<dbReference type="Gene3D" id="2.60.120.10">
    <property type="entry name" value="Jelly Rolls"/>
    <property type="match status" value="1"/>
</dbReference>
<dbReference type="RefSeq" id="WP_134518788.1">
    <property type="nucleotide sequence ID" value="NZ_SOHE01000029.1"/>
</dbReference>
<dbReference type="SUPFAM" id="SSF51182">
    <property type="entry name" value="RmlC-like cupins"/>
    <property type="match status" value="1"/>
</dbReference>
<dbReference type="Gene3D" id="1.10.260.40">
    <property type="entry name" value="lambda repressor-like DNA-binding domains"/>
    <property type="match status" value="1"/>
</dbReference>
<comment type="caution">
    <text evidence="3">The sequence shown here is derived from an EMBL/GenBank/DDBJ whole genome shotgun (WGS) entry which is preliminary data.</text>
</comment>
<reference evidence="3 4" key="1">
    <citation type="submission" date="2019-03" db="EMBL/GenBank/DDBJ databases">
        <title>Genomics of glacier-inhabiting Cryobacterium strains.</title>
        <authorList>
            <person name="Liu Q."/>
            <person name="Xin Y.-H."/>
        </authorList>
    </citation>
    <scope>NUCLEOTIDE SEQUENCE [LARGE SCALE GENOMIC DNA]</scope>
    <source>
        <strain evidence="3 4">Hh14</strain>
    </source>
</reference>